<dbReference type="EMBL" id="CAFZ01000102">
    <property type="protein sequence ID" value="CCA71006.1"/>
    <property type="molecule type" value="Genomic_DNA"/>
</dbReference>
<dbReference type="STRING" id="1109443.G4TI57"/>
<dbReference type="Pfam" id="PF00326">
    <property type="entry name" value="Peptidase_S9"/>
    <property type="match status" value="1"/>
</dbReference>
<evidence type="ECO:0000256" key="3">
    <source>
        <dbReference type="ARBA" id="ARBA00022729"/>
    </source>
</evidence>
<dbReference type="HOGENOM" id="CLU_008615_0_1_1"/>
<dbReference type="PANTHER" id="PTHR42776:SF13">
    <property type="entry name" value="DIPEPTIDYL-PEPTIDASE 5"/>
    <property type="match status" value="1"/>
</dbReference>
<dbReference type="InterPro" id="IPR011042">
    <property type="entry name" value="6-blade_b-propeller_TolB-like"/>
</dbReference>
<dbReference type="PANTHER" id="PTHR42776">
    <property type="entry name" value="SERINE PEPTIDASE S9 FAMILY MEMBER"/>
    <property type="match status" value="1"/>
</dbReference>
<dbReference type="InterPro" id="IPR029058">
    <property type="entry name" value="AB_hydrolase_fold"/>
</dbReference>
<dbReference type="Gene3D" id="2.120.10.30">
    <property type="entry name" value="TolB, C-terminal domain"/>
    <property type="match status" value="1"/>
</dbReference>
<comment type="caution">
    <text evidence="7">The sequence shown here is derived from an EMBL/GenBank/DDBJ whole genome shotgun (WGS) entry which is preliminary data.</text>
</comment>
<evidence type="ECO:0000259" key="6">
    <source>
        <dbReference type="Pfam" id="PF00326"/>
    </source>
</evidence>
<protein>
    <recommendedName>
        <fullName evidence="5">Dipeptidyl-peptidase V</fullName>
    </recommendedName>
</protein>
<dbReference type="SUPFAM" id="SSF53474">
    <property type="entry name" value="alpha/beta-Hydrolases"/>
    <property type="match status" value="1"/>
</dbReference>
<dbReference type="GO" id="GO:0006508">
    <property type="term" value="P:proteolysis"/>
    <property type="evidence" value="ECO:0007669"/>
    <property type="project" value="UniProtKB-KW"/>
</dbReference>
<dbReference type="OrthoDB" id="416344at2759"/>
<evidence type="ECO:0000256" key="1">
    <source>
        <dbReference type="ARBA" id="ARBA00010040"/>
    </source>
</evidence>
<dbReference type="AlphaFoldDB" id="G4TI57"/>
<evidence type="ECO:0000256" key="4">
    <source>
        <dbReference type="ARBA" id="ARBA00022801"/>
    </source>
</evidence>
<reference evidence="7 8" key="1">
    <citation type="journal article" date="2011" name="PLoS Pathog.">
        <title>Endophytic Life Strategies Decoded by Genome and Transcriptome Analyses of the Mutualistic Root Symbiont Piriformospora indica.</title>
        <authorList>
            <person name="Zuccaro A."/>
            <person name="Lahrmann U."/>
            <person name="Guldener U."/>
            <person name="Langen G."/>
            <person name="Pfiffi S."/>
            <person name="Biedenkopf D."/>
            <person name="Wong P."/>
            <person name="Samans B."/>
            <person name="Grimm C."/>
            <person name="Basiewicz M."/>
            <person name="Murat C."/>
            <person name="Martin F."/>
            <person name="Kogel K.H."/>
        </authorList>
    </citation>
    <scope>NUCLEOTIDE SEQUENCE [LARGE SCALE GENOMIC DNA]</scope>
    <source>
        <strain evidence="7 8">DSM 11827</strain>
    </source>
</reference>
<comment type="similarity">
    <text evidence="1">Belongs to the peptidase S9C family.</text>
</comment>
<keyword evidence="2" id="KW-0645">Protease</keyword>
<dbReference type="FunFam" id="3.40.50.1820:FF:000028">
    <property type="entry name" value="S9 family peptidase"/>
    <property type="match status" value="1"/>
</dbReference>
<dbReference type="SUPFAM" id="SSF82171">
    <property type="entry name" value="DPP6 N-terminal domain-like"/>
    <property type="match status" value="1"/>
</dbReference>
<evidence type="ECO:0000256" key="5">
    <source>
        <dbReference type="ARBA" id="ARBA00032829"/>
    </source>
</evidence>
<dbReference type="InterPro" id="IPR001375">
    <property type="entry name" value="Peptidase_S9_cat"/>
</dbReference>
<dbReference type="eggNOG" id="KOG2100">
    <property type="taxonomic scope" value="Eukaryota"/>
</dbReference>
<keyword evidence="8" id="KW-1185">Reference proteome</keyword>
<feature type="domain" description="Peptidase S9 prolyl oligopeptidase catalytic" evidence="6">
    <location>
        <begin position="504"/>
        <end position="714"/>
    </location>
</feature>
<evidence type="ECO:0000313" key="7">
    <source>
        <dbReference type="EMBL" id="CCA71006.1"/>
    </source>
</evidence>
<accession>G4TI57</accession>
<dbReference type="Gene3D" id="3.40.50.1820">
    <property type="entry name" value="alpha/beta hydrolase"/>
    <property type="match status" value="1"/>
</dbReference>
<gene>
    <name evidence="7" type="ORF">PIIN_04940</name>
</gene>
<organism evidence="7 8">
    <name type="scientific">Serendipita indica (strain DSM 11827)</name>
    <name type="common">Root endophyte fungus</name>
    <name type="synonym">Piriformospora indica</name>
    <dbReference type="NCBI Taxonomy" id="1109443"/>
    <lineage>
        <taxon>Eukaryota</taxon>
        <taxon>Fungi</taxon>
        <taxon>Dikarya</taxon>
        <taxon>Basidiomycota</taxon>
        <taxon>Agaricomycotina</taxon>
        <taxon>Agaricomycetes</taxon>
        <taxon>Sebacinales</taxon>
        <taxon>Serendipitaceae</taxon>
        <taxon>Serendipita</taxon>
    </lineage>
</organism>
<sequence>MAEQVLLAPSMDGRASKRRNMNHFKLRDGPDILTPKNMLELPRPGAAVANEAGDLAYVVVSQFSFAKKKSEKSVHVLSLTGSAHTSIEGSSVFWIDSHTLVKVTEDDGVQTLEALDVATKGKHVTVTHAGTIGSLPKGISADNFQFTKKGHLLVFSALVYPDYDLETVAKQDEEYEARGTTAYVFDDTFVRHWDTWRGPKKSRLFGVTLSKEKETWRLGKNFYRPLLESEHYTPVEPFGGSDDFSINATHIVYTTKDPSLPEALHTRQNVYIVPIKGGEKPRRLTSSKQGATHSPAFSPDGSKVVWLEMAKDGYESDHAVITIYDLKKDVRFTVASKWDRSPDAISFSHDGASLVFTAGDLGHIKVFTVPLPSTPLVSDEAVEDDAIPVALTELHAANGAQSLPGGRILYTSNSLTSPNNAYLVSNLDHPESPLEIQRLTSFGDEALEGKNLDPGEEFWFTGAENIRVHGFAIKPKGWEAGKTKKYPAVLLIHGGPQGAWEDSWSTRWNPNVFAQQGYFTIFINPTGSTTYGQNFTDAITEDWGGRPFQDLIAGWKYVLDRYPEINPKRTAAAGASYGGFAINWIQSHPEFGFGFKALVCHDGVFDTHYNGYSTDELFFFNHDFGGPPWITKATEKFNPSRLVPKWSTPELIIHSGKDYRLPETEGIAAFHALQQRGIPSRFLYFPDENHWVLKPENSLKWHYEVFKWIAEFVGEDD</sequence>
<evidence type="ECO:0000313" key="8">
    <source>
        <dbReference type="Proteomes" id="UP000007148"/>
    </source>
</evidence>
<keyword evidence="4" id="KW-0378">Hydrolase</keyword>
<dbReference type="FunCoup" id="G4TI57">
    <property type="interactions" value="16"/>
</dbReference>
<dbReference type="GO" id="GO:0004252">
    <property type="term" value="F:serine-type endopeptidase activity"/>
    <property type="evidence" value="ECO:0007669"/>
    <property type="project" value="TreeGrafter"/>
</dbReference>
<name>G4TI57_SERID</name>
<keyword evidence="3" id="KW-0732">Signal</keyword>
<dbReference type="Proteomes" id="UP000007148">
    <property type="component" value="Unassembled WGS sequence"/>
</dbReference>
<dbReference type="InParanoid" id="G4TI57"/>
<dbReference type="MEROPS" id="S09.012"/>
<dbReference type="OMA" id="YKHWDEW"/>
<evidence type="ECO:0000256" key="2">
    <source>
        <dbReference type="ARBA" id="ARBA00022670"/>
    </source>
</evidence>
<proteinExistence type="inferred from homology"/>